<comment type="caution">
    <text evidence="1">The sequence shown here is derived from an EMBL/GenBank/DDBJ whole genome shotgun (WGS) entry which is preliminary data.</text>
</comment>
<organism evidence="1 2">
    <name type="scientific">Metabacillus niabensis</name>
    <dbReference type="NCBI Taxonomy" id="324854"/>
    <lineage>
        <taxon>Bacteria</taxon>
        <taxon>Bacillati</taxon>
        <taxon>Bacillota</taxon>
        <taxon>Bacilli</taxon>
        <taxon>Bacillales</taxon>
        <taxon>Bacillaceae</taxon>
        <taxon>Metabacillus</taxon>
    </lineage>
</organism>
<dbReference type="RefSeq" id="WP_174880482.1">
    <property type="nucleotide sequence ID" value="NZ_CADEPK010000197.1"/>
</dbReference>
<evidence type="ECO:0000313" key="1">
    <source>
        <dbReference type="EMBL" id="MDQ0225715.1"/>
    </source>
</evidence>
<keyword evidence="2" id="KW-1185">Reference proteome</keyword>
<protein>
    <submittedName>
        <fullName evidence="1">Uncharacterized protein</fullName>
    </submittedName>
</protein>
<reference evidence="1 2" key="1">
    <citation type="submission" date="2023-07" db="EMBL/GenBank/DDBJ databases">
        <title>Genomic Encyclopedia of Type Strains, Phase IV (KMG-IV): sequencing the most valuable type-strain genomes for metagenomic binning, comparative biology and taxonomic classification.</title>
        <authorList>
            <person name="Goeker M."/>
        </authorList>
    </citation>
    <scope>NUCLEOTIDE SEQUENCE [LARGE SCALE GENOMIC DNA]</scope>
    <source>
        <strain evidence="1 2">DSM 17723</strain>
    </source>
</reference>
<gene>
    <name evidence="1" type="ORF">J2S02_002059</name>
</gene>
<evidence type="ECO:0000313" key="2">
    <source>
        <dbReference type="Proteomes" id="UP001232245"/>
    </source>
</evidence>
<proteinExistence type="predicted"/>
<accession>A0ABT9Z0E1</accession>
<dbReference type="Proteomes" id="UP001232245">
    <property type="component" value="Unassembled WGS sequence"/>
</dbReference>
<dbReference type="EMBL" id="JAUSTZ010000003">
    <property type="protein sequence ID" value="MDQ0225715.1"/>
    <property type="molecule type" value="Genomic_DNA"/>
</dbReference>
<name>A0ABT9Z0E1_9BACI</name>
<sequence length="189" mass="22338">MEFKYYLSGIGWATCIVEINGQKLVFTASYLTDCLSDFLRALMDLNTFCVPKDEVRKKTECEWEGEPEGIVWTFELKEHNKLMIKADYYEDELCKDNTKTLIKTEYPYDDFLLSVLKELDALIKRHGIIGYREAWYNADFPLTTFLKLKHYIIHKQKYPIQEVQGEFDLQARSNLKDDLELLLQEIKNP</sequence>